<sequence>MGACKLFDNCLSFEQLNQDGQYIDIQQAVAILIIATNNLYSHDSYITPQTPPEHSKNVLCPLVEHSRECFNLFCPYLFNSLSYSFIHVKQQNSSHFSEDLKGRYFCQYM</sequence>
<gene>
    <name evidence="1" type="ORF">SETIT_8G166800v2</name>
</gene>
<accession>A0A368SA91</accession>
<protein>
    <submittedName>
        <fullName evidence="1">Uncharacterized protein</fullName>
    </submittedName>
</protein>
<feature type="non-terminal residue" evidence="1">
    <location>
        <position position="109"/>
    </location>
</feature>
<dbReference type="EMBL" id="CM003535">
    <property type="protein sequence ID" value="RCV38740.1"/>
    <property type="molecule type" value="Genomic_DNA"/>
</dbReference>
<proteinExistence type="predicted"/>
<evidence type="ECO:0000313" key="1">
    <source>
        <dbReference type="EMBL" id="RCV38740.1"/>
    </source>
</evidence>
<reference evidence="1" key="1">
    <citation type="journal article" date="2012" name="Nat. Biotechnol.">
        <title>Reference genome sequence of the model plant Setaria.</title>
        <authorList>
            <person name="Bennetzen J.L."/>
            <person name="Schmutz J."/>
            <person name="Wang H."/>
            <person name="Percifield R."/>
            <person name="Hawkins J."/>
            <person name="Pontaroli A.C."/>
            <person name="Estep M."/>
            <person name="Feng L."/>
            <person name="Vaughn J.N."/>
            <person name="Grimwood J."/>
            <person name="Jenkins J."/>
            <person name="Barry K."/>
            <person name="Lindquist E."/>
            <person name="Hellsten U."/>
            <person name="Deshpande S."/>
            <person name="Wang X."/>
            <person name="Wu X."/>
            <person name="Mitros T."/>
            <person name="Triplett J."/>
            <person name="Yang X."/>
            <person name="Ye C.Y."/>
            <person name="Mauro-Herrera M."/>
            <person name="Wang L."/>
            <person name="Li P."/>
            <person name="Sharma M."/>
            <person name="Sharma R."/>
            <person name="Ronald P.C."/>
            <person name="Panaud O."/>
            <person name="Kellogg E.A."/>
            <person name="Brutnell T.P."/>
            <person name="Doust A.N."/>
            <person name="Tuskan G.A."/>
            <person name="Rokhsar D."/>
            <person name="Devos K.M."/>
        </authorList>
    </citation>
    <scope>NUCLEOTIDE SEQUENCE [LARGE SCALE GENOMIC DNA]</scope>
    <source>
        <strain evidence="1">Yugu1</strain>
    </source>
</reference>
<reference evidence="1" key="2">
    <citation type="submission" date="2015-07" db="EMBL/GenBank/DDBJ databases">
        <authorList>
            <person name="Noorani M."/>
        </authorList>
    </citation>
    <scope>NUCLEOTIDE SEQUENCE</scope>
    <source>
        <strain evidence="1">Yugu1</strain>
    </source>
</reference>
<name>A0A368SA91_SETIT</name>
<dbReference type="AlphaFoldDB" id="A0A368SA91"/>
<organism evidence="1">
    <name type="scientific">Setaria italica</name>
    <name type="common">Foxtail millet</name>
    <name type="synonym">Panicum italicum</name>
    <dbReference type="NCBI Taxonomy" id="4555"/>
    <lineage>
        <taxon>Eukaryota</taxon>
        <taxon>Viridiplantae</taxon>
        <taxon>Streptophyta</taxon>
        <taxon>Embryophyta</taxon>
        <taxon>Tracheophyta</taxon>
        <taxon>Spermatophyta</taxon>
        <taxon>Magnoliopsida</taxon>
        <taxon>Liliopsida</taxon>
        <taxon>Poales</taxon>
        <taxon>Poaceae</taxon>
        <taxon>PACMAD clade</taxon>
        <taxon>Panicoideae</taxon>
        <taxon>Panicodae</taxon>
        <taxon>Paniceae</taxon>
        <taxon>Cenchrinae</taxon>
        <taxon>Setaria</taxon>
    </lineage>
</organism>